<dbReference type="HOGENOM" id="CLU_3109040_0_0_1"/>
<dbReference type="EnsemblMetazoa" id="tetur29g01100.1">
    <property type="protein sequence ID" value="tetur29g01100.1"/>
    <property type="gene ID" value="tetur29g01100"/>
</dbReference>
<evidence type="ECO:0000313" key="1">
    <source>
        <dbReference type="EnsemblMetazoa" id="tetur29g01100.1"/>
    </source>
</evidence>
<dbReference type="EMBL" id="CAEY01000761">
    <property type="status" value="NOT_ANNOTATED_CDS"/>
    <property type="molecule type" value="Genomic_DNA"/>
</dbReference>
<organism evidence="1 2">
    <name type="scientific">Tetranychus urticae</name>
    <name type="common">Two-spotted spider mite</name>
    <dbReference type="NCBI Taxonomy" id="32264"/>
    <lineage>
        <taxon>Eukaryota</taxon>
        <taxon>Metazoa</taxon>
        <taxon>Ecdysozoa</taxon>
        <taxon>Arthropoda</taxon>
        <taxon>Chelicerata</taxon>
        <taxon>Arachnida</taxon>
        <taxon>Acari</taxon>
        <taxon>Acariformes</taxon>
        <taxon>Trombidiformes</taxon>
        <taxon>Prostigmata</taxon>
        <taxon>Eleutherengona</taxon>
        <taxon>Raphignathae</taxon>
        <taxon>Tetranychoidea</taxon>
        <taxon>Tetranychidae</taxon>
        <taxon>Tetranychus</taxon>
    </lineage>
</organism>
<protein>
    <submittedName>
        <fullName evidence="1">Uncharacterized protein</fullName>
    </submittedName>
</protein>
<reference evidence="2" key="1">
    <citation type="submission" date="2011-08" db="EMBL/GenBank/DDBJ databases">
        <authorList>
            <person name="Rombauts S."/>
        </authorList>
    </citation>
    <scope>NUCLEOTIDE SEQUENCE</scope>
    <source>
        <strain evidence="2">London</strain>
    </source>
</reference>
<proteinExistence type="predicted"/>
<sequence length="51" mass="5393">MWWAVVPSVAALGVTVLAPTALGPICKWWTFGIARDRSIWEGTGSCICASG</sequence>
<reference evidence="1" key="2">
    <citation type="submission" date="2015-06" db="UniProtKB">
        <authorList>
            <consortium name="EnsemblMetazoa"/>
        </authorList>
    </citation>
    <scope>IDENTIFICATION</scope>
</reference>
<accession>T1L039</accession>
<dbReference type="AlphaFoldDB" id="T1L039"/>
<name>T1L039_TETUR</name>
<evidence type="ECO:0000313" key="2">
    <source>
        <dbReference type="Proteomes" id="UP000015104"/>
    </source>
</evidence>
<keyword evidence="2" id="KW-1185">Reference proteome</keyword>
<dbReference type="Proteomes" id="UP000015104">
    <property type="component" value="Unassembled WGS sequence"/>
</dbReference>